<name>A0AC35FXU3_9BILA</name>
<organism evidence="1 2">
    <name type="scientific">Panagrolaimus sp. PS1159</name>
    <dbReference type="NCBI Taxonomy" id="55785"/>
    <lineage>
        <taxon>Eukaryota</taxon>
        <taxon>Metazoa</taxon>
        <taxon>Ecdysozoa</taxon>
        <taxon>Nematoda</taxon>
        <taxon>Chromadorea</taxon>
        <taxon>Rhabditida</taxon>
        <taxon>Tylenchina</taxon>
        <taxon>Panagrolaimomorpha</taxon>
        <taxon>Panagrolaimoidea</taxon>
        <taxon>Panagrolaimidae</taxon>
        <taxon>Panagrolaimus</taxon>
    </lineage>
</organism>
<proteinExistence type="predicted"/>
<evidence type="ECO:0000313" key="1">
    <source>
        <dbReference type="Proteomes" id="UP000887580"/>
    </source>
</evidence>
<reference evidence="2" key="1">
    <citation type="submission" date="2022-11" db="UniProtKB">
        <authorList>
            <consortium name="WormBaseParasite"/>
        </authorList>
    </citation>
    <scope>IDENTIFICATION</scope>
</reference>
<sequence>MAETTRFILAYAGIDYEDIFVERFHIHRPDLTQWHFPCLEWNGKSIHDNDAIARMLAKMYGLAGDGVFEQAQADILVTAVRDLTNKIRNYLSGLFGMRLMDLVRF</sequence>
<dbReference type="WBParaSite" id="PS1159_v2.g22011.t1">
    <property type="protein sequence ID" value="PS1159_v2.g22011.t1"/>
    <property type="gene ID" value="PS1159_v2.g22011"/>
</dbReference>
<evidence type="ECO:0000313" key="2">
    <source>
        <dbReference type="WBParaSite" id="PS1159_v2.g22011.t1"/>
    </source>
</evidence>
<dbReference type="Proteomes" id="UP000887580">
    <property type="component" value="Unplaced"/>
</dbReference>
<protein>
    <submittedName>
        <fullName evidence="2">GST N-terminal domain-containing protein</fullName>
    </submittedName>
</protein>
<accession>A0AC35FXU3</accession>